<reference evidence="2 3" key="1">
    <citation type="journal article" date="2018" name="PLoS ONE">
        <title>The draft genome of Kipferlia bialata reveals reductive genome evolution in fornicate parasites.</title>
        <authorList>
            <person name="Tanifuji G."/>
            <person name="Takabayashi S."/>
            <person name="Kume K."/>
            <person name="Takagi M."/>
            <person name="Nakayama T."/>
            <person name="Kamikawa R."/>
            <person name="Inagaki Y."/>
            <person name="Hashimoto T."/>
        </authorList>
    </citation>
    <scope>NUCLEOTIDE SEQUENCE [LARGE SCALE GENOMIC DNA]</scope>
    <source>
        <strain evidence="2">NY0173</strain>
    </source>
</reference>
<keyword evidence="3" id="KW-1185">Reference proteome</keyword>
<evidence type="ECO:0000313" key="3">
    <source>
        <dbReference type="Proteomes" id="UP000265618"/>
    </source>
</evidence>
<dbReference type="AlphaFoldDB" id="A0A9K3GM05"/>
<dbReference type="SUPFAM" id="SSF53067">
    <property type="entry name" value="Actin-like ATPase domain"/>
    <property type="match status" value="1"/>
</dbReference>
<evidence type="ECO:0000256" key="1">
    <source>
        <dbReference type="SAM" id="MobiDB-lite"/>
    </source>
</evidence>
<dbReference type="PANTHER" id="PTHR14187">
    <property type="entry name" value="ALPHA KINASE/ELONGATION FACTOR 2 KINASE"/>
    <property type="match status" value="1"/>
</dbReference>
<proteinExistence type="predicted"/>
<comment type="caution">
    <text evidence="2">The sequence shown here is derived from an EMBL/GenBank/DDBJ whole genome shotgun (WGS) entry which is preliminary data.</text>
</comment>
<evidence type="ECO:0008006" key="4">
    <source>
        <dbReference type="Google" id="ProtNLM"/>
    </source>
</evidence>
<dbReference type="OrthoDB" id="2963168at2759"/>
<feature type="region of interest" description="Disordered" evidence="1">
    <location>
        <begin position="347"/>
        <end position="367"/>
    </location>
</feature>
<protein>
    <recommendedName>
        <fullName evidence="4">Heat shock protein 70 family</fullName>
    </recommendedName>
</protein>
<evidence type="ECO:0000313" key="2">
    <source>
        <dbReference type="EMBL" id="GIQ87296.1"/>
    </source>
</evidence>
<sequence length="367" mass="41263">MSEVTRGHGHSCGATFLDTRFLEWVRDRFGDEFYDVCTEKYPSAMATLVEKWEGVKRRFSGKEEVEEYMTLPGKIGKAMPEEVETRLENMQDDEADDLVLLTEDFKAIFDPVVDEVIACVVEQFRRLNKSNKREGKHQGTASASAPKVDVMLLVGGFNASPYLVSRIRDKFRDYAGHIIAPMQPGSAVVIGAVHYGSRPTLIKSRVSRYSYGVPITTRFDPGNPLHVKHSHRKQWNPKAEDYWLHKLFAPFVRLGESVPVGMTVERRYFPMYSNQTVVSFQVLQSNQKALFTDEPSVQALGDCTSVNVPLTGKKGVTAKMHFGGTEIRIDLIPDDHSYEAKSVTVQFKSQDGEAEPSTQTGAKADEW</sequence>
<gene>
    <name evidence="2" type="ORF">KIPB_009304</name>
</gene>
<dbReference type="Gene3D" id="3.90.640.10">
    <property type="entry name" value="Actin, Chain A, domain 4"/>
    <property type="match status" value="1"/>
</dbReference>
<dbReference type="EMBL" id="BDIP01003117">
    <property type="protein sequence ID" value="GIQ87296.1"/>
    <property type="molecule type" value="Genomic_DNA"/>
</dbReference>
<dbReference type="Proteomes" id="UP000265618">
    <property type="component" value="Unassembled WGS sequence"/>
</dbReference>
<dbReference type="PANTHER" id="PTHR14187:SF5">
    <property type="entry name" value="HEAT SHOCK 70 KDA PROTEIN 12A"/>
    <property type="match status" value="1"/>
</dbReference>
<name>A0A9K3GM05_9EUKA</name>
<dbReference type="Gene3D" id="3.30.420.40">
    <property type="match status" value="1"/>
</dbReference>
<accession>A0A9K3GM05</accession>
<dbReference type="InterPro" id="IPR043129">
    <property type="entry name" value="ATPase_NBD"/>
</dbReference>
<organism evidence="2 3">
    <name type="scientific">Kipferlia bialata</name>
    <dbReference type="NCBI Taxonomy" id="797122"/>
    <lineage>
        <taxon>Eukaryota</taxon>
        <taxon>Metamonada</taxon>
        <taxon>Carpediemonas-like organisms</taxon>
        <taxon>Kipferlia</taxon>
    </lineage>
</organism>